<feature type="region of interest" description="Disordered" evidence="1">
    <location>
        <begin position="354"/>
        <end position="545"/>
    </location>
</feature>
<accession>A0A9P8YKH6</accession>
<dbReference type="EMBL" id="JAGTJQ010000001">
    <property type="protein sequence ID" value="KAH7040689.1"/>
    <property type="molecule type" value="Genomic_DNA"/>
</dbReference>
<feature type="compositionally biased region" description="Basic and acidic residues" evidence="1">
    <location>
        <begin position="218"/>
        <end position="229"/>
    </location>
</feature>
<evidence type="ECO:0000313" key="4">
    <source>
        <dbReference type="Proteomes" id="UP000756346"/>
    </source>
</evidence>
<feature type="compositionally biased region" description="Polar residues" evidence="1">
    <location>
        <begin position="877"/>
        <end position="898"/>
    </location>
</feature>
<protein>
    <recommendedName>
        <fullName evidence="2">LsmAD domain-containing protein</fullName>
    </recommendedName>
</protein>
<reference evidence="3" key="1">
    <citation type="journal article" date="2021" name="Nat. Commun.">
        <title>Genetic determinants of endophytism in the Arabidopsis root mycobiome.</title>
        <authorList>
            <person name="Mesny F."/>
            <person name="Miyauchi S."/>
            <person name="Thiergart T."/>
            <person name="Pickel B."/>
            <person name="Atanasova L."/>
            <person name="Karlsson M."/>
            <person name="Huettel B."/>
            <person name="Barry K.W."/>
            <person name="Haridas S."/>
            <person name="Chen C."/>
            <person name="Bauer D."/>
            <person name="Andreopoulos W."/>
            <person name="Pangilinan J."/>
            <person name="LaButti K."/>
            <person name="Riley R."/>
            <person name="Lipzen A."/>
            <person name="Clum A."/>
            <person name="Drula E."/>
            <person name="Henrissat B."/>
            <person name="Kohler A."/>
            <person name="Grigoriev I.V."/>
            <person name="Martin F.M."/>
            <person name="Hacquard S."/>
        </authorList>
    </citation>
    <scope>NUCLEOTIDE SEQUENCE</scope>
    <source>
        <strain evidence="3">MPI-CAGE-CH-0230</strain>
    </source>
</reference>
<feature type="compositionally biased region" description="Polar residues" evidence="1">
    <location>
        <begin position="847"/>
        <end position="869"/>
    </location>
</feature>
<gene>
    <name evidence="3" type="ORF">B0I36DRAFT_357957</name>
</gene>
<dbReference type="InterPro" id="IPR009604">
    <property type="entry name" value="LsmAD_domain"/>
</dbReference>
<feature type="compositionally biased region" description="Polar residues" evidence="1">
    <location>
        <begin position="515"/>
        <end position="544"/>
    </location>
</feature>
<dbReference type="GO" id="GO:0003729">
    <property type="term" value="F:mRNA binding"/>
    <property type="evidence" value="ECO:0007669"/>
    <property type="project" value="TreeGrafter"/>
</dbReference>
<dbReference type="Proteomes" id="UP000756346">
    <property type="component" value="Unassembled WGS sequence"/>
</dbReference>
<dbReference type="OrthoDB" id="2275718at2759"/>
<feature type="compositionally biased region" description="Pro residues" evidence="1">
    <location>
        <begin position="788"/>
        <end position="798"/>
    </location>
</feature>
<dbReference type="SMART" id="SM01272">
    <property type="entry name" value="LsmAD"/>
    <property type="match status" value="1"/>
</dbReference>
<dbReference type="PANTHER" id="PTHR12854:SF7">
    <property type="entry name" value="ATAXIN-2 HOMOLOG"/>
    <property type="match status" value="1"/>
</dbReference>
<feature type="region of interest" description="Disordered" evidence="1">
    <location>
        <begin position="108"/>
        <end position="269"/>
    </location>
</feature>
<feature type="region of interest" description="Disordered" evidence="1">
    <location>
        <begin position="781"/>
        <end position="915"/>
    </location>
</feature>
<name>A0A9P8YKH6_9PEZI</name>
<organism evidence="3 4">
    <name type="scientific">Microdochium trichocladiopsis</name>
    <dbReference type="NCBI Taxonomy" id="1682393"/>
    <lineage>
        <taxon>Eukaryota</taxon>
        <taxon>Fungi</taxon>
        <taxon>Dikarya</taxon>
        <taxon>Ascomycota</taxon>
        <taxon>Pezizomycotina</taxon>
        <taxon>Sordariomycetes</taxon>
        <taxon>Xylariomycetidae</taxon>
        <taxon>Xylariales</taxon>
        <taxon>Microdochiaceae</taxon>
        <taxon>Microdochium</taxon>
    </lineage>
</organism>
<dbReference type="InterPro" id="IPR045117">
    <property type="entry name" value="ATXN2-like"/>
</dbReference>
<sequence>MGGNTGRSDHKANGNSAAFRTDSAISGGRFGAERQLQRWVPDDADTFDVTLERSKDGGHWDQFEENERRFGIKSDYDENIYTTQINRSHPQHKERMAAADKKAREIERSAAATAHVAEERIMDFVGGDNKDDEEDKYSGVKRQDFPPLPGSRENKYTPPARRAPAGASTVKGAPVDPAIISSQLKAPAKTSPAPKVDESKSKVPKPETAPAPIPPKATEAKPEPKEDAQAKPTDVKAATQAAVPLKTTPAAGRTVSPQGKEAAPSATSTVERDVLKEFKTFANQQRLNAEKARSTKAKADKEVKLTELKKFADSFKLPTLVPVDLIPIIAKDPAKQREIQEKAQRDVDLMAKRKADEVAAKEKKASISKETPAATAVASSTEPANTTTNNAKQPARASGVPSNAQPPAGQQPRHQNNRASYAPPYNQYQGGNRPGPPHMQGGRQSGGLSARIRNMEQQKAQQSMMQGDLRMPPTGPSNTGAPAYNRPMPSMANHMGGKLNPNSHEFRPSPFAASFSPNGHPSATSSPRSGPNNAPEAQSATGSAPSLVVVTRKRKAVDSKKCVILSFVKTVAPPENKNWNENDGLRPSYDTLPTWRTIADNEKADSTMHMTYNEYLEKQPFAAQPTPNTGHAMPQLAHQHQLPFHLQHGAHNYGPRHSPHVPPVQMHGGHHGPGAHVPFNGSDDHRMMHSNSTQSYSSPRMGQVPMAHPPNMNSPGQMPYNQPGMPQFMGGGQPGMNQFSRSFSNNGSYIPQPGAMGGPMMMPGQFMNPQGMVGPPQMHMYQSGHPQFIPPGSGPPQQMPGANGYPSPGRPSAPMMVHQGSQQGQQVYGMSPGMHYQQPAFAPQQQGPMNPSRGYNNQGPQHFGTSPSQMHHYGPQRGSNTSFKNSPSHNSPGTQSGQPTPPAQSRAPEAPGETK</sequence>
<dbReference type="GeneID" id="70187426"/>
<feature type="compositionally biased region" description="Polar residues" evidence="1">
    <location>
        <begin position="377"/>
        <end position="392"/>
    </location>
</feature>
<evidence type="ECO:0000313" key="3">
    <source>
        <dbReference type="EMBL" id="KAH7040689.1"/>
    </source>
</evidence>
<dbReference type="AlphaFoldDB" id="A0A9P8YKH6"/>
<feature type="region of interest" description="Disordered" evidence="1">
    <location>
        <begin position="1"/>
        <end position="43"/>
    </location>
</feature>
<feature type="compositionally biased region" description="Polar residues" evidence="1">
    <location>
        <begin position="819"/>
        <end position="828"/>
    </location>
</feature>
<dbReference type="GO" id="GO:0034063">
    <property type="term" value="P:stress granule assembly"/>
    <property type="evidence" value="ECO:0007669"/>
    <property type="project" value="TreeGrafter"/>
</dbReference>
<feature type="compositionally biased region" description="Basic and acidic residues" evidence="1">
    <location>
        <begin position="354"/>
        <end position="367"/>
    </location>
</feature>
<evidence type="ECO:0000259" key="2">
    <source>
        <dbReference type="SMART" id="SM01272"/>
    </source>
</evidence>
<feature type="compositionally biased region" description="Low complexity" evidence="1">
    <location>
        <begin position="837"/>
        <end position="846"/>
    </location>
</feature>
<feature type="compositionally biased region" description="Basic and acidic residues" evidence="1">
    <location>
        <begin position="195"/>
        <end position="205"/>
    </location>
</feature>
<feature type="domain" description="LsmAD" evidence="2">
    <location>
        <begin position="70"/>
        <end position="143"/>
    </location>
</feature>
<dbReference type="GO" id="GO:0010494">
    <property type="term" value="C:cytoplasmic stress granule"/>
    <property type="evidence" value="ECO:0007669"/>
    <property type="project" value="TreeGrafter"/>
</dbReference>
<keyword evidence="4" id="KW-1185">Reference proteome</keyword>
<dbReference type="PANTHER" id="PTHR12854">
    <property type="entry name" value="ATAXIN 2-RELATED"/>
    <property type="match status" value="1"/>
</dbReference>
<evidence type="ECO:0000256" key="1">
    <source>
        <dbReference type="SAM" id="MobiDB-lite"/>
    </source>
</evidence>
<dbReference type="Pfam" id="PF06741">
    <property type="entry name" value="LsmAD"/>
    <property type="match status" value="1"/>
</dbReference>
<dbReference type="RefSeq" id="XP_046018744.1">
    <property type="nucleotide sequence ID" value="XM_046157880.1"/>
</dbReference>
<proteinExistence type="predicted"/>
<comment type="caution">
    <text evidence="3">The sequence shown here is derived from an EMBL/GenBank/DDBJ whole genome shotgun (WGS) entry which is preliminary data.</text>
</comment>
<feature type="compositionally biased region" description="Polar residues" evidence="1">
    <location>
        <begin position="455"/>
        <end position="465"/>
    </location>
</feature>